<gene>
    <name evidence="2" type="ORF">AAEO50_20460</name>
</gene>
<dbReference type="Pfam" id="PF13673">
    <property type="entry name" value="Acetyltransf_10"/>
    <property type="match status" value="1"/>
</dbReference>
<dbReference type="PANTHER" id="PTHR13355">
    <property type="entry name" value="GLUCOSAMINE 6-PHOSPHATE N-ACETYLTRANSFERASE"/>
    <property type="match status" value="1"/>
</dbReference>
<feature type="domain" description="N-acetyltransferase" evidence="1">
    <location>
        <begin position="1"/>
        <end position="142"/>
    </location>
</feature>
<keyword evidence="2" id="KW-0012">Acyltransferase</keyword>
<comment type="caution">
    <text evidence="2">The sequence shown here is derived from an EMBL/GenBank/DDBJ whole genome shotgun (WGS) entry which is preliminary data.</text>
</comment>
<proteinExistence type="predicted"/>
<dbReference type="PROSITE" id="PS51186">
    <property type="entry name" value="GNAT"/>
    <property type="match status" value="1"/>
</dbReference>
<dbReference type="InterPro" id="IPR016181">
    <property type="entry name" value="Acyl_CoA_acyltransferase"/>
</dbReference>
<evidence type="ECO:0000259" key="1">
    <source>
        <dbReference type="PROSITE" id="PS51186"/>
    </source>
</evidence>
<name>A0ABU9KEW1_9BACI</name>
<dbReference type="Proteomes" id="UP001389717">
    <property type="component" value="Unassembled WGS sequence"/>
</dbReference>
<dbReference type="PANTHER" id="PTHR13355:SF11">
    <property type="entry name" value="GLUCOSAMINE 6-PHOSPHATE N-ACETYLTRANSFERASE"/>
    <property type="match status" value="1"/>
</dbReference>
<dbReference type="SUPFAM" id="SSF55729">
    <property type="entry name" value="Acyl-CoA N-acyltransferases (Nat)"/>
    <property type="match status" value="1"/>
</dbReference>
<dbReference type="Gene3D" id="3.40.630.30">
    <property type="match status" value="1"/>
</dbReference>
<dbReference type="GO" id="GO:0016746">
    <property type="term" value="F:acyltransferase activity"/>
    <property type="evidence" value="ECO:0007669"/>
    <property type="project" value="UniProtKB-KW"/>
</dbReference>
<dbReference type="InterPro" id="IPR039143">
    <property type="entry name" value="GNPNAT1-like"/>
</dbReference>
<dbReference type="EC" id="2.3.1.-" evidence="2"/>
<dbReference type="InterPro" id="IPR000182">
    <property type="entry name" value="GNAT_dom"/>
</dbReference>
<accession>A0ABU9KEW1</accession>
<dbReference type="RefSeq" id="WP_341986214.1">
    <property type="nucleotide sequence ID" value="NZ_JBBYAF010000068.1"/>
</dbReference>
<dbReference type="EMBL" id="JBBYAF010000068">
    <property type="protein sequence ID" value="MEL3974664.1"/>
    <property type="molecule type" value="Genomic_DNA"/>
</dbReference>
<organism evidence="2 3">
    <name type="scientific">Rossellomorea oryzaecorticis</name>
    <dbReference type="NCBI Taxonomy" id="1396505"/>
    <lineage>
        <taxon>Bacteria</taxon>
        <taxon>Bacillati</taxon>
        <taxon>Bacillota</taxon>
        <taxon>Bacilli</taxon>
        <taxon>Bacillales</taxon>
        <taxon>Bacillaceae</taxon>
        <taxon>Rossellomorea</taxon>
    </lineage>
</organism>
<evidence type="ECO:0000313" key="3">
    <source>
        <dbReference type="Proteomes" id="UP001389717"/>
    </source>
</evidence>
<evidence type="ECO:0000313" key="2">
    <source>
        <dbReference type="EMBL" id="MEL3974664.1"/>
    </source>
</evidence>
<reference evidence="2 3" key="1">
    <citation type="submission" date="2024-04" db="EMBL/GenBank/DDBJ databases">
        <title>Bacillus oryzaecorticis sp. nov., a moderately halophilic bacterium isolated from rice husks.</title>
        <authorList>
            <person name="Zhu H.-S."/>
        </authorList>
    </citation>
    <scope>NUCLEOTIDE SEQUENCE [LARGE SCALE GENOMIC DNA]</scope>
    <source>
        <strain evidence="2 3">ZC255</strain>
    </source>
</reference>
<keyword evidence="3" id="KW-1185">Reference proteome</keyword>
<keyword evidence="2" id="KW-0808">Transferase</keyword>
<dbReference type="CDD" id="cd04301">
    <property type="entry name" value="NAT_SF"/>
    <property type="match status" value="1"/>
</dbReference>
<protein>
    <submittedName>
        <fullName evidence="2">GNAT family N-acetyltransferase</fullName>
        <ecNumber evidence="2">2.3.1.-</ecNumber>
    </submittedName>
</protein>
<sequence length="142" mass="15951">MRVEIANSESQLEEVFQIRKTVFVNEQHVPLAEEIDEFENGSTHFVLYDGDLAAGAGRFRIVDGGIGKIERICVLKNLRSKGAGREIMLAMEQYAKDKSIPKLKLNAQTYAIPFYEGLGFEIVSEEFMDAGIPHKTMVKTII</sequence>